<feature type="region of interest" description="Disordered" evidence="1">
    <location>
        <begin position="372"/>
        <end position="413"/>
    </location>
</feature>
<evidence type="ECO:0000256" key="1">
    <source>
        <dbReference type="SAM" id="MobiDB-lite"/>
    </source>
</evidence>
<feature type="compositionally biased region" description="Basic and acidic residues" evidence="1">
    <location>
        <begin position="372"/>
        <end position="381"/>
    </location>
</feature>
<keyword evidence="2" id="KW-1185">Reference proteome</keyword>
<feature type="compositionally biased region" description="Pro residues" evidence="1">
    <location>
        <begin position="504"/>
        <end position="517"/>
    </location>
</feature>
<dbReference type="RefSeq" id="XP_070426099.1">
    <property type="nucleotide sequence ID" value="XM_070569998.1"/>
</dbReference>
<sequence>MQALFPALSPAQQGSPKPGGDRDLQLGRLQSGRTIGRETLGGLSSRLPTQYEGETFSQKVVIQNSDPREARPASSSLPVPPTTPRPENELTQFTQREGREKETQALGSTLPRKAETLNCPAKARLSPAPPIARGQYTTGAGLSCGRTEILVWEVRVRGLDQPTTRCPPHQTRLPDGRPRSTAPAPGRERAGCGYVRLLGSLVCWLSGMISMRCCPYSDAEAQVLGGQRLRGDGGGGQGRKHRQLRDGQGREPRERGSGGGGGGGGAGGGRGGRGGGGSRSGGGGGERGGPRAQAVGRRLRALGRRRRRRRLERLRRAQGTRGAAALERAAASAVREKLLPVLQIGWVHFEEGRAAGVSGLQHVRRLKLMAEGREEGAREPGQRPSARGAGRTAAETPEREPEPLAPPATAGFGSSLFQTPLWRKVYSEAAAPRGGSCVRAALPSSRGAQLPPCTGEARREGASRTTQLQDATPALGRRPEPTRAGVAQRPSRVGLRRQEAGQSRPPPPARDLQPPIPGAQDPQFYMMLALPENSESPAGACVYLDERAGECASRVLYMPLGSLGEP</sequence>
<feature type="compositionally biased region" description="Basic and acidic residues" evidence="1">
    <location>
        <begin position="244"/>
        <end position="256"/>
    </location>
</feature>
<dbReference type="Proteomes" id="UP001652662">
    <property type="component" value="Chromosome 13"/>
</dbReference>
<feature type="region of interest" description="Disordered" evidence="1">
    <location>
        <begin position="162"/>
        <end position="189"/>
    </location>
</feature>
<accession>A0ABM4KD25</accession>
<gene>
    <name evidence="3" type="primary">LOC139075212</name>
</gene>
<feature type="region of interest" description="Disordered" evidence="1">
    <location>
        <begin position="1"/>
        <end position="107"/>
    </location>
</feature>
<feature type="compositionally biased region" description="Basic residues" evidence="1">
    <location>
        <begin position="297"/>
        <end position="318"/>
    </location>
</feature>
<feature type="compositionally biased region" description="Polar residues" evidence="1">
    <location>
        <begin position="55"/>
        <end position="65"/>
    </location>
</feature>
<reference evidence="3" key="1">
    <citation type="submission" date="2025-08" db="UniProtKB">
        <authorList>
            <consortium name="RefSeq"/>
        </authorList>
    </citation>
    <scope>IDENTIFICATION</scope>
    <source>
        <tissue evidence="3">Blood</tissue>
    </source>
</reference>
<organism evidence="2 3">
    <name type="scientific">Equus przewalskii</name>
    <name type="common">Przewalski's horse</name>
    <name type="synonym">Equus caballus przewalskii</name>
    <dbReference type="NCBI Taxonomy" id="9798"/>
    <lineage>
        <taxon>Eukaryota</taxon>
        <taxon>Metazoa</taxon>
        <taxon>Chordata</taxon>
        <taxon>Craniata</taxon>
        <taxon>Vertebrata</taxon>
        <taxon>Euteleostomi</taxon>
        <taxon>Mammalia</taxon>
        <taxon>Eutheria</taxon>
        <taxon>Laurasiatheria</taxon>
        <taxon>Perissodactyla</taxon>
        <taxon>Equidae</taxon>
        <taxon>Equus</taxon>
    </lineage>
</organism>
<feature type="region of interest" description="Disordered" evidence="1">
    <location>
        <begin position="227"/>
        <end position="322"/>
    </location>
</feature>
<dbReference type="GeneID" id="139075212"/>
<protein>
    <submittedName>
        <fullName evidence="3">Uncharacterized protein</fullName>
    </submittedName>
</protein>
<feature type="compositionally biased region" description="Gly residues" evidence="1">
    <location>
        <begin position="257"/>
        <end position="287"/>
    </location>
</feature>
<evidence type="ECO:0000313" key="3">
    <source>
        <dbReference type="RefSeq" id="XP_070426099.1"/>
    </source>
</evidence>
<feature type="region of interest" description="Disordered" evidence="1">
    <location>
        <begin position="442"/>
        <end position="521"/>
    </location>
</feature>
<proteinExistence type="predicted"/>
<name>A0ABM4KD25_EQUPR</name>
<evidence type="ECO:0000313" key="2">
    <source>
        <dbReference type="Proteomes" id="UP001652662"/>
    </source>
</evidence>